<dbReference type="Gramene" id="OIT25401">
    <property type="protein sequence ID" value="OIT25401"/>
    <property type="gene ID" value="A4A49_36997"/>
</dbReference>
<dbReference type="EMBL" id="MJEQ01003058">
    <property type="protein sequence ID" value="OIT25401.1"/>
    <property type="molecule type" value="Genomic_DNA"/>
</dbReference>
<reference evidence="2" key="1">
    <citation type="submission" date="2016-11" db="EMBL/GenBank/DDBJ databases">
        <title>The genome of Nicotiana attenuata.</title>
        <authorList>
            <person name="Xu S."/>
            <person name="Brockmoeller T."/>
            <person name="Gaquerel E."/>
            <person name="Navarro A."/>
            <person name="Kuhl H."/>
            <person name="Gase K."/>
            <person name="Ling Z."/>
            <person name="Zhou W."/>
            <person name="Kreitzer C."/>
            <person name="Stanke M."/>
            <person name="Tang H."/>
            <person name="Lyons E."/>
            <person name="Pandey P."/>
            <person name="Pandey S.P."/>
            <person name="Timmermann B."/>
            <person name="Baldwin I.T."/>
        </authorList>
    </citation>
    <scope>NUCLEOTIDE SEQUENCE [LARGE SCALE GENOMIC DNA]</scope>
    <source>
        <strain evidence="2">UT</strain>
    </source>
</reference>
<sequence>MQRRQNKYQRDKRGHIIENAKERENGKLKGKNNGEVVTTSNKFGALGVEEADQPTLMITDGKGWGNSNEKINRLREDESKKVQEKEHLSNVEYSSSNPRKAGTTVTANQVDANPSATGIRGTVENIATVNPKVHEPRVGNLQSTTMQHARKPIVVGEGLLEEARNMEDPAGEDIGKEKGNGTVNPWKTFEVSSLDSGDLVEVLGVATVNPSLGNVYELQFKVMQEALGAMQHNASMIDEAKMMSKEQNDRAIVPKATRVMEPIPLACASRTEQTMQLQANVPFKTPIQTLHDLVTHNVAPVMIDKALK</sequence>
<feature type="compositionally biased region" description="Polar residues" evidence="1">
    <location>
        <begin position="91"/>
        <end position="104"/>
    </location>
</feature>
<feature type="compositionally biased region" description="Basic and acidic residues" evidence="1">
    <location>
        <begin position="8"/>
        <end position="27"/>
    </location>
</feature>
<feature type="compositionally biased region" description="Basic and acidic residues" evidence="1">
    <location>
        <begin position="76"/>
        <end position="89"/>
    </location>
</feature>
<dbReference type="AlphaFoldDB" id="A0A1J6L2F9"/>
<dbReference type="Proteomes" id="UP000187609">
    <property type="component" value="Unassembled WGS sequence"/>
</dbReference>
<proteinExistence type="predicted"/>
<evidence type="ECO:0000313" key="2">
    <source>
        <dbReference type="EMBL" id="OIT25401.1"/>
    </source>
</evidence>
<feature type="region of interest" description="Disordered" evidence="1">
    <location>
        <begin position="1"/>
        <end position="37"/>
    </location>
</feature>
<organism evidence="2 3">
    <name type="scientific">Nicotiana attenuata</name>
    <name type="common">Coyote tobacco</name>
    <dbReference type="NCBI Taxonomy" id="49451"/>
    <lineage>
        <taxon>Eukaryota</taxon>
        <taxon>Viridiplantae</taxon>
        <taxon>Streptophyta</taxon>
        <taxon>Embryophyta</taxon>
        <taxon>Tracheophyta</taxon>
        <taxon>Spermatophyta</taxon>
        <taxon>Magnoliopsida</taxon>
        <taxon>eudicotyledons</taxon>
        <taxon>Gunneridae</taxon>
        <taxon>Pentapetalae</taxon>
        <taxon>asterids</taxon>
        <taxon>lamiids</taxon>
        <taxon>Solanales</taxon>
        <taxon>Solanaceae</taxon>
        <taxon>Nicotianoideae</taxon>
        <taxon>Nicotianeae</taxon>
        <taxon>Nicotiana</taxon>
    </lineage>
</organism>
<comment type="caution">
    <text evidence="2">The sequence shown here is derived from an EMBL/GenBank/DDBJ whole genome shotgun (WGS) entry which is preliminary data.</text>
</comment>
<evidence type="ECO:0000256" key="1">
    <source>
        <dbReference type="SAM" id="MobiDB-lite"/>
    </source>
</evidence>
<evidence type="ECO:0000313" key="3">
    <source>
        <dbReference type="Proteomes" id="UP000187609"/>
    </source>
</evidence>
<gene>
    <name evidence="2" type="ORF">A4A49_36997</name>
</gene>
<protein>
    <submittedName>
        <fullName evidence="2">Uncharacterized protein</fullName>
    </submittedName>
</protein>
<keyword evidence="3" id="KW-1185">Reference proteome</keyword>
<feature type="region of interest" description="Disordered" evidence="1">
    <location>
        <begin position="76"/>
        <end position="104"/>
    </location>
</feature>
<accession>A0A1J6L2F9</accession>
<name>A0A1J6L2F9_NICAT</name>